<accession>A0ABY4AMA3</accession>
<feature type="chain" id="PRO_5046564616" evidence="1">
    <location>
        <begin position="25"/>
        <end position="147"/>
    </location>
</feature>
<evidence type="ECO:0000313" key="3">
    <source>
        <dbReference type="Proteomes" id="UP000831607"/>
    </source>
</evidence>
<protein>
    <submittedName>
        <fullName evidence="2">Uncharacterized protein</fullName>
    </submittedName>
</protein>
<dbReference type="Proteomes" id="UP000831607">
    <property type="component" value="Chromosome"/>
</dbReference>
<evidence type="ECO:0000256" key="1">
    <source>
        <dbReference type="SAM" id="SignalP"/>
    </source>
</evidence>
<organism evidence="2 3">
    <name type="scientific">Orrella daihaiensis</name>
    <dbReference type="NCBI Taxonomy" id="2782176"/>
    <lineage>
        <taxon>Bacteria</taxon>
        <taxon>Pseudomonadati</taxon>
        <taxon>Pseudomonadota</taxon>
        <taxon>Betaproteobacteria</taxon>
        <taxon>Burkholderiales</taxon>
        <taxon>Alcaligenaceae</taxon>
        <taxon>Orrella</taxon>
    </lineage>
</organism>
<dbReference type="RefSeq" id="WP_243479913.1">
    <property type="nucleotide sequence ID" value="NZ_CP063982.1"/>
</dbReference>
<sequence length="147" mass="15207">MLKQSSLALMVLVALSGCSSTTTAPLINPPKQVISIQTLDVDKMVAGVTCTLANDQGQWTVTTPGTIEVTTSEQDLVVTCTNQDANSGTAKAVSSPAPSVFVHPTAAVVAPVGAVSIIEEQLRGIIQAYPSTVQVMLNQDIIVTASQ</sequence>
<dbReference type="EMBL" id="CP063982">
    <property type="protein sequence ID" value="UOD51449.1"/>
    <property type="molecule type" value="Genomic_DNA"/>
</dbReference>
<name>A0ABY4AMA3_9BURK</name>
<gene>
    <name evidence="2" type="ORF">DHf2319_06390</name>
</gene>
<reference evidence="2 3" key="1">
    <citation type="submission" date="2020-11" db="EMBL/GenBank/DDBJ databases">
        <title>Algicoccus daihaiensis sp.nov., isolated from Daihai Lake in Inner Mongolia.</title>
        <authorList>
            <person name="Kai J."/>
        </authorList>
    </citation>
    <scope>NUCLEOTIDE SEQUENCE [LARGE SCALE GENOMIC DNA]</scope>
    <source>
        <strain evidence="3">f23</strain>
    </source>
</reference>
<keyword evidence="3" id="KW-1185">Reference proteome</keyword>
<keyword evidence="1" id="KW-0732">Signal</keyword>
<feature type="signal peptide" evidence="1">
    <location>
        <begin position="1"/>
        <end position="24"/>
    </location>
</feature>
<dbReference type="PROSITE" id="PS51257">
    <property type="entry name" value="PROKAR_LIPOPROTEIN"/>
    <property type="match status" value="1"/>
</dbReference>
<evidence type="ECO:0000313" key="2">
    <source>
        <dbReference type="EMBL" id="UOD51449.1"/>
    </source>
</evidence>
<proteinExistence type="predicted"/>